<feature type="transmembrane region" description="Helical" evidence="6">
    <location>
        <begin position="235"/>
        <end position="257"/>
    </location>
</feature>
<feature type="transmembrane region" description="Helical" evidence="6">
    <location>
        <begin position="263"/>
        <end position="289"/>
    </location>
</feature>
<feature type="transmembrane region" description="Helical" evidence="6">
    <location>
        <begin position="458"/>
        <end position="481"/>
    </location>
</feature>
<organism evidence="7 8">
    <name type="scientific">Penicillium olsonii</name>
    <dbReference type="NCBI Taxonomy" id="99116"/>
    <lineage>
        <taxon>Eukaryota</taxon>
        <taxon>Fungi</taxon>
        <taxon>Dikarya</taxon>
        <taxon>Ascomycota</taxon>
        <taxon>Pezizomycotina</taxon>
        <taxon>Eurotiomycetes</taxon>
        <taxon>Eurotiomycetidae</taxon>
        <taxon>Eurotiales</taxon>
        <taxon>Aspergillaceae</taxon>
        <taxon>Penicillium</taxon>
    </lineage>
</organism>
<comment type="subcellular location">
    <subcellularLocation>
        <location evidence="1">Membrane</location>
        <topology evidence="1">Multi-pass membrane protein</topology>
    </subcellularLocation>
</comment>
<dbReference type="GO" id="GO:0015297">
    <property type="term" value="F:antiporter activity"/>
    <property type="evidence" value="ECO:0007669"/>
    <property type="project" value="InterPro"/>
</dbReference>
<evidence type="ECO:0000313" key="8">
    <source>
        <dbReference type="Proteomes" id="UP001153618"/>
    </source>
</evidence>
<dbReference type="Pfam" id="PF01554">
    <property type="entry name" value="MatE"/>
    <property type="match status" value="2"/>
</dbReference>
<comment type="similarity">
    <text evidence="2">Belongs to the multi antimicrobial extrusion (MATE) (TC 2.A.66.1) family.</text>
</comment>
<keyword evidence="3 6" id="KW-0812">Transmembrane</keyword>
<dbReference type="NCBIfam" id="TIGR00797">
    <property type="entry name" value="matE"/>
    <property type="match status" value="1"/>
</dbReference>
<dbReference type="GO" id="GO:0042910">
    <property type="term" value="F:xenobiotic transmembrane transporter activity"/>
    <property type="evidence" value="ECO:0007669"/>
    <property type="project" value="InterPro"/>
</dbReference>
<feature type="transmembrane region" description="Helical" evidence="6">
    <location>
        <begin position="389"/>
        <end position="412"/>
    </location>
</feature>
<evidence type="ECO:0000256" key="6">
    <source>
        <dbReference type="SAM" id="Phobius"/>
    </source>
</evidence>
<dbReference type="OrthoDB" id="2126698at2759"/>
<evidence type="ECO:0000313" key="7">
    <source>
        <dbReference type="EMBL" id="CAG8136511.1"/>
    </source>
</evidence>
<dbReference type="GO" id="GO:0016020">
    <property type="term" value="C:membrane"/>
    <property type="evidence" value="ECO:0007669"/>
    <property type="project" value="UniProtKB-SubCell"/>
</dbReference>
<dbReference type="GO" id="GO:1990961">
    <property type="term" value="P:xenobiotic detoxification by transmembrane export across the plasma membrane"/>
    <property type="evidence" value="ECO:0007669"/>
    <property type="project" value="InterPro"/>
</dbReference>
<keyword evidence="8" id="KW-1185">Reference proteome</keyword>
<dbReference type="InterPro" id="IPR002528">
    <property type="entry name" value="MATE_fam"/>
</dbReference>
<proteinExistence type="inferred from homology"/>
<feature type="transmembrane region" description="Helical" evidence="6">
    <location>
        <begin position="169"/>
        <end position="187"/>
    </location>
</feature>
<evidence type="ECO:0000256" key="2">
    <source>
        <dbReference type="ARBA" id="ARBA00010199"/>
    </source>
</evidence>
<evidence type="ECO:0008006" key="9">
    <source>
        <dbReference type="Google" id="ProtNLM"/>
    </source>
</evidence>
<keyword evidence="4 6" id="KW-1133">Transmembrane helix</keyword>
<evidence type="ECO:0000256" key="5">
    <source>
        <dbReference type="ARBA" id="ARBA00023136"/>
    </source>
</evidence>
<keyword evidence="5 6" id="KW-0472">Membrane</keyword>
<dbReference type="InterPro" id="IPR045069">
    <property type="entry name" value="MATE_euk"/>
</dbReference>
<feature type="transmembrane region" description="Helical" evidence="6">
    <location>
        <begin position="487"/>
        <end position="509"/>
    </location>
</feature>
<name>A0A9W4HVS7_PENOL</name>
<feature type="transmembrane region" description="Helical" evidence="6">
    <location>
        <begin position="424"/>
        <end position="446"/>
    </location>
</feature>
<feature type="transmembrane region" description="Helical" evidence="6">
    <location>
        <begin position="202"/>
        <end position="223"/>
    </location>
</feature>
<protein>
    <recommendedName>
        <fullName evidence="9">MATE efflux family protein</fullName>
    </recommendedName>
</protein>
<feature type="transmembrane region" description="Helical" evidence="6">
    <location>
        <begin position="355"/>
        <end position="377"/>
    </location>
</feature>
<evidence type="ECO:0000256" key="4">
    <source>
        <dbReference type="ARBA" id="ARBA00022989"/>
    </source>
</evidence>
<dbReference type="CDD" id="cd13132">
    <property type="entry name" value="MATE_eukaryotic"/>
    <property type="match status" value="1"/>
</dbReference>
<accession>A0A9W4HVS7</accession>
<sequence>MDFPRWGNFRPKDVLRLQGLICCCCSPPRSHFFPFFFFHPGTWPGSDHLSSTMVAESNGTETSPLLRDPEVGDRQSVKSGWRLEFSIISKYTAPLMIALLLQHALTGSSIFMVGHLGKKEIGAVSLANLTAQITGYFAFQGLATCLDTLCPQAYGSGKLTMVGLHVQRLTLFMLVLIIPIGAMWFNADRIFLLILPDESRETAILAGVYLRIAIIGAPGYACFESGKRFFQAQGMFGASLVVLLVCSVLNIFMGWLFVWKLQWGFVGAPIAVAIANSLLPVFLALYVIFVDGSECWHPISMEIWYGWGPMLRLAIPSWLMIEAEVLAWEFMTIMASRLGATELAAQAALSTLADFAFQVSFSIAVAGGTHVAYLVGSGFLQRAATASRVMVLSSFGAGIGNMIVIFALRGVIPGLFSDIGDVWHYIYFLLPLGAVVQISDAVATSLNSLLRAVGRPDLGSYVQLSVYYLVGLPLGVVLAFVLDWSIFGLWCGILAGQAIIVLVEGFYFWKMVDWEKASQEAIERM</sequence>
<evidence type="ECO:0000256" key="3">
    <source>
        <dbReference type="ARBA" id="ARBA00022692"/>
    </source>
</evidence>
<dbReference type="EMBL" id="CAJVOS010000028">
    <property type="protein sequence ID" value="CAG8136511.1"/>
    <property type="molecule type" value="Genomic_DNA"/>
</dbReference>
<dbReference type="Proteomes" id="UP001153618">
    <property type="component" value="Unassembled WGS sequence"/>
</dbReference>
<evidence type="ECO:0000256" key="1">
    <source>
        <dbReference type="ARBA" id="ARBA00004141"/>
    </source>
</evidence>
<dbReference type="AlphaFoldDB" id="A0A9W4HVS7"/>
<gene>
    <name evidence="7" type="ORF">POLS_LOCUS5664</name>
</gene>
<feature type="transmembrane region" description="Helical" evidence="6">
    <location>
        <begin position="310"/>
        <end position="335"/>
    </location>
</feature>
<dbReference type="PANTHER" id="PTHR11206">
    <property type="entry name" value="MULTIDRUG RESISTANCE PROTEIN"/>
    <property type="match status" value="1"/>
</dbReference>
<comment type="caution">
    <text evidence="7">The sequence shown here is derived from an EMBL/GenBank/DDBJ whole genome shotgun (WGS) entry which is preliminary data.</text>
</comment>
<reference evidence="7" key="1">
    <citation type="submission" date="2021-07" db="EMBL/GenBank/DDBJ databases">
        <authorList>
            <person name="Branca A.L. A."/>
        </authorList>
    </citation>
    <scope>NUCLEOTIDE SEQUENCE</scope>
</reference>